<organism evidence="2 3">
    <name type="scientific">Candidatus Egerieimonas intestinavium</name>
    <dbReference type="NCBI Taxonomy" id="2840777"/>
    <lineage>
        <taxon>Bacteria</taxon>
        <taxon>Bacillati</taxon>
        <taxon>Bacillota</taxon>
        <taxon>Clostridia</taxon>
        <taxon>Lachnospirales</taxon>
        <taxon>Lachnospiraceae</taxon>
        <taxon>Lachnospiraceae incertae sedis</taxon>
        <taxon>Candidatus Egerieimonas</taxon>
    </lineage>
</organism>
<evidence type="ECO:0000256" key="1">
    <source>
        <dbReference type="SAM" id="SignalP"/>
    </source>
</evidence>
<comment type="caution">
    <text evidence="2">The sequence shown here is derived from an EMBL/GenBank/DDBJ whole genome shotgun (WGS) entry which is preliminary data.</text>
</comment>
<proteinExistence type="predicted"/>
<protein>
    <submittedName>
        <fullName evidence="2">CotH kinase family protein</fullName>
    </submittedName>
</protein>
<feature type="signal peptide" evidence="1">
    <location>
        <begin position="1"/>
        <end position="23"/>
    </location>
</feature>
<dbReference type="Pfam" id="PF08757">
    <property type="entry name" value="CotH"/>
    <property type="match status" value="1"/>
</dbReference>
<dbReference type="Gene3D" id="2.60.40.10">
    <property type="entry name" value="Immunoglobulins"/>
    <property type="match status" value="1"/>
</dbReference>
<gene>
    <name evidence="2" type="ORF">IAB98_10225</name>
</gene>
<evidence type="ECO:0000313" key="2">
    <source>
        <dbReference type="EMBL" id="HIR93780.1"/>
    </source>
</evidence>
<keyword evidence="2" id="KW-0808">Transferase</keyword>
<evidence type="ECO:0000313" key="3">
    <source>
        <dbReference type="Proteomes" id="UP000886841"/>
    </source>
</evidence>
<dbReference type="EMBL" id="DVHU01000091">
    <property type="protein sequence ID" value="HIR93780.1"/>
    <property type="molecule type" value="Genomic_DNA"/>
</dbReference>
<dbReference type="Proteomes" id="UP000886841">
    <property type="component" value="Unassembled WGS sequence"/>
</dbReference>
<name>A0A9D1EKU6_9FIRM</name>
<dbReference type="InterPro" id="IPR013783">
    <property type="entry name" value="Ig-like_fold"/>
</dbReference>
<dbReference type="InterPro" id="IPR014867">
    <property type="entry name" value="Spore_coat_CotH_CotH2/3/7"/>
</dbReference>
<dbReference type="GO" id="GO:0016301">
    <property type="term" value="F:kinase activity"/>
    <property type="evidence" value="ECO:0007669"/>
    <property type="project" value="UniProtKB-KW"/>
</dbReference>
<dbReference type="PANTHER" id="PTHR40050">
    <property type="entry name" value="INNER SPORE COAT PROTEIN H"/>
    <property type="match status" value="1"/>
</dbReference>
<reference evidence="2" key="2">
    <citation type="journal article" date="2021" name="PeerJ">
        <title>Extensive microbial diversity within the chicken gut microbiome revealed by metagenomics and culture.</title>
        <authorList>
            <person name="Gilroy R."/>
            <person name="Ravi A."/>
            <person name="Getino M."/>
            <person name="Pursley I."/>
            <person name="Horton D.L."/>
            <person name="Alikhan N.F."/>
            <person name="Baker D."/>
            <person name="Gharbi K."/>
            <person name="Hall N."/>
            <person name="Watson M."/>
            <person name="Adriaenssens E.M."/>
            <person name="Foster-Nyarko E."/>
            <person name="Jarju S."/>
            <person name="Secka A."/>
            <person name="Antonio M."/>
            <person name="Oren A."/>
            <person name="Chaudhuri R.R."/>
            <person name="La Ragione R."/>
            <person name="Hildebrand F."/>
            <person name="Pallen M.J."/>
        </authorList>
    </citation>
    <scope>NUCLEOTIDE SEQUENCE</scope>
    <source>
        <strain evidence="2">ChiSxjej1B13-7041</strain>
    </source>
</reference>
<dbReference type="AlphaFoldDB" id="A0A9D1EKU6"/>
<dbReference type="PROSITE" id="PS51257">
    <property type="entry name" value="PROKAR_LIPOPROTEIN"/>
    <property type="match status" value="1"/>
</dbReference>
<dbReference type="InterPro" id="IPR036116">
    <property type="entry name" value="FN3_sf"/>
</dbReference>
<dbReference type="PANTHER" id="PTHR40050:SF1">
    <property type="entry name" value="INNER SPORE COAT PROTEIN H"/>
    <property type="match status" value="1"/>
</dbReference>
<accession>A0A9D1EKU6</accession>
<feature type="chain" id="PRO_5038542593" evidence="1">
    <location>
        <begin position="24"/>
        <end position="584"/>
    </location>
</feature>
<sequence>MRRKHALSLSLLLFALLLSGCGAGGGGTLVSDDETYETTGEDAGDYELEDNRALYREEEDVVTMYLTVGRGNEGEDTDHTWTEVNSYPLDYYDEKGIDPYKCEAVLQVGDEEGPLVGEFGYEDRTANATVQLRGHGASTWPQKSYRIKLKDGSGTWRDQQTITLNKHVADPLRFKNKLAYSLLEDIPGAISARTQFVHLYVKDKTEGEDGLFVDYGLYTQVEQINKKYLRNRGFDSDGALYQATEEFDWQRHEDSIRKATDPDYDREFFEQYLEIDGSEDHSSLVQLLEAVNDEDTPMSQIVDQYFQADNLYYWMAFHILMGNSDILDGSYYLYNARGQNRWYFISWNNSGILEEGYKALEDESYARSWKKGIFLLTDTVLFDRILQEDSCREALNDAVEDLRENYLTEDRLQEEIDSYSRIAEEYLYALPDVTYARVTREEYETLTAGLTAEVEANYAAYQESLSCAWPFHILTPQNTGAQTALSWEEAYCHEGGEVTYTVELARDYTFSQNIFQATTTETSCQVEALPAGQYFLRVRAQGEDGIWQDAYEYYGTEAGTTCYSTLCFYVQNDGSIAAVEYSED</sequence>
<keyword evidence="2" id="KW-0418">Kinase</keyword>
<keyword evidence="1" id="KW-0732">Signal</keyword>
<reference evidence="2" key="1">
    <citation type="submission" date="2020-10" db="EMBL/GenBank/DDBJ databases">
        <authorList>
            <person name="Gilroy R."/>
        </authorList>
    </citation>
    <scope>NUCLEOTIDE SEQUENCE</scope>
    <source>
        <strain evidence="2">ChiSxjej1B13-7041</strain>
    </source>
</reference>
<dbReference type="SUPFAM" id="SSF49265">
    <property type="entry name" value="Fibronectin type III"/>
    <property type="match status" value="1"/>
</dbReference>